<sequence length="751" mass="79236">MLKTRQKWLSIVLAVMFLFTLVPFGAHPALANTQYQTITAIPSFDPGKDEAKNLNLATVYIKIDPALADAEGEAIVEVLDSEGSKLDIKSVDFEGIGSNVSVADATYNPGDKYAKLKVKAGSATAKSELTLKLAVDAKDAAAGDVQVRFSNASGILENGSVVAAVAKGAGVEVSVDKVVAIGDGGGDVTFTVQENTLYGLDNTVGKNTVKFKLPNGFTWEDGSGSVKLVSGQLVDSSGTTITDSNISTVFKVYEDERELQVKVLKGFSYAKDSSSKIRLEVSGTIKVDTSVAKYGDVTVTLGGESTVTPSDVVVANYGDYSASLKSIEVKSIQPGQFDQEIGKFAIDEALPGSLVAGRTIELTLPENVKWEQYPKFSSGDSKNVGSFAIDNFEAVGTSGRTIKAKITQATSGNKPTEIVFKDGKVTAAADFTGKIELTVGGSAGVTGTVVVAEAKAPVTASASSTPSVIIGERGQAAGDLMITESAAEVFQKDLDASDMLIDGASKKLDADPGYLVIKAPEGVRFDVTPTVTVSDGDLEIDTVQRYSDDNMVKIKIKSQSAKASTIKISNIKLTVDRTVPVGDLELKIGGTALVENSMDGFFPDNEWIAKASVAKVITPAPSETQATVKFVIGDKNYNVNGVNYTMDVAPYVDSGRTFVPIRYLANALGVNPENIYFNNDTQSAILLKDGTSVEFTIGSNIMKLGSVSIPMDVAAQVVNGRIMLPARYVANAFGYYNVGYDEATQTVTISK</sequence>
<dbReference type="OrthoDB" id="2023214at2"/>
<dbReference type="InterPro" id="IPR036582">
    <property type="entry name" value="Mao_N_sf"/>
</dbReference>
<proteinExistence type="predicted"/>
<dbReference type="InterPro" id="IPR012854">
    <property type="entry name" value="Cu_amine_oxidase-like_N"/>
</dbReference>
<dbReference type="STRING" id="264732.Moth_2343"/>
<protein>
    <submittedName>
        <fullName evidence="2">Copper amine oxidase-like protein</fullName>
    </submittedName>
</protein>
<name>Q2RG10_MOOTA</name>
<dbReference type="EMBL" id="CP000232">
    <property type="protein sequence ID" value="ABC20629.1"/>
    <property type="molecule type" value="Genomic_DNA"/>
</dbReference>
<evidence type="ECO:0000313" key="2">
    <source>
        <dbReference type="EMBL" id="ABC20629.1"/>
    </source>
</evidence>
<dbReference type="Pfam" id="PF07833">
    <property type="entry name" value="Cu_amine_oxidN1"/>
    <property type="match status" value="1"/>
</dbReference>
<dbReference type="SUPFAM" id="SSF55383">
    <property type="entry name" value="Copper amine oxidase, domain N"/>
    <property type="match status" value="2"/>
</dbReference>
<accession>Q2RG10</accession>
<dbReference type="AlphaFoldDB" id="Q2RG10"/>
<evidence type="ECO:0000259" key="1">
    <source>
        <dbReference type="Pfam" id="PF07833"/>
    </source>
</evidence>
<dbReference type="eggNOG" id="COG1538">
    <property type="taxonomic scope" value="Bacteria"/>
</dbReference>
<feature type="domain" description="Copper amine oxidase-like N-terminal" evidence="1">
    <location>
        <begin position="639"/>
        <end position="749"/>
    </location>
</feature>
<gene>
    <name evidence="2" type="ordered locus">Moth_2343</name>
</gene>
<dbReference type="KEGG" id="mta:Moth_2343"/>
<dbReference type="HOGENOM" id="CLU_009282_0_0_9"/>
<dbReference type="EnsemblBacteria" id="ABC20629">
    <property type="protein sequence ID" value="ABC20629"/>
    <property type="gene ID" value="Moth_2343"/>
</dbReference>
<dbReference type="PATRIC" id="fig|264732.11.peg.2549"/>
<organism evidence="2">
    <name type="scientific">Moorella thermoacetica (strain ATCC 39073 / JCM 9320)</name>
    <dbReference type="NCBI Taxonomy" id="264732"/>
    <lineage>
        <taxon>Bacteria</taxon>
        <taxon>Bacillati</taxon>
        <taxon>Bacillota</taxon>
        <taxon>Clostridia</taxon>
        <taxon>Neomoorellales</taxon>
        <taxon>Neomoorellaceae</taxon>
        <taxon>Neomoorella</taxon>
    </lineage>
</organism>
<dbReference type="Gene3D" id="3.30.457.10">
    <property type="entry name" value="Copper amine oxidase-like, N-terminal domain"/>
    <property type="match status" value="2"/>
</dbReference>
<reference evidence="2" key="1">
    <citation type="submission" date="2005-12" db="EMBL/GenBank/DDBJ databases">
        <title>Complete sequence of Moorella thermoacetica ATCC 39073.</title>
        <authorList>
            <consortium name="US DOE Joint Genome Institute"/>
            <person name="Copeland A."/>
            <person name="Lucas S."/>
            <person name="Lapidus A."/>
            <person name="Barry K."/>
            <person name="Detter J.C."/>
            <person name="Glavina T."/>
            <person name="Hammon N."/>
            <person name="Israni S."/>
            <person name="Pitluck S."/>
            <person name="Chertkov O."/>
            <person name="Saunders E.H."/>
            <person name="Brettin T."/>
            <person name="Bruce D."/>
            <person name="Han C."/>
            <person name="Tapia R."/>
            <person name="Gilna P."/>
            <person name="Schmutz J."/>
            <person name="Larimer F."/>
            <person name="Land M."/>
            <person name="Kyrpides N."/>
            <person name="Anderson I."/>
            <person name="Richardson P."/>
            <person name="Ragsdale S."/>
        </authorList>
    </citation>
    <scope>NUCLEOTIDE SEQUENCE</scope>
    <source>
        <strain evidence="2">ATCC 39073</strain>
    </source>
</reference>